<dbReference type="GO" id="GO:0046872">
    <property type="term" value="F:metal ion binding"/>
    <property type="evidence" value="ECO:0007669"/>
    <property type="project" value="UniProtKB-KW"/>
</dbReference>
<dbReference type="InterPro" id="IPR035914">
    <property type="entry name" value="Sperma_CUB_dom_sf"/>
</dbReference>
<dbReference type="PANTHER" id="PTHR10127">
    <property type="entry name" value="DISCOIDIN, CUB, EGF, LAMININ , AND ZINC METALLOPROTEASE DOMAIN CONTAINING"/>
    <property type="match status" value="1"/>
</dbReference>
<comment type="caution">
    <text evidence="5">Lacks conserved residue(s) required for the propagation of feature annotation.</text>
</comment>
<evidence type="ECO:0000313" key="9">
    <source>
        <dbReference type="WBParaSite" id="PTRK_0000125600.1"/>
    </source>
</evidence>
<evidence type="ECO:0000256" key="1">
    <source>
        <dbReference type="ARBA" id="ARBA00022536"/>
    </source>
</evidence>
<keyword evidence="6" id="KW-0732">Signal</keyword>
<organism evidence="8 9">
    <name type="scientific">Parastrongyloides trichosuri</name>
    <name type="common">Possum-specific nematode worm</name>
    <dbReference type="NCBI Taxonomy" id="131310"/>
    <lineage>
        <taxon>Eukaryota</taxon>
        <taxon>Metazoa</taxon>
        <taxon>Ecdysozoa</taxon>
        <taxon>Nematoda</taxon>
        <taxon>Chromadorea</taxon>
        <taxon>Rhabditida</taxon>
        <taxon>Tylenchina</taxon>
        <taxon>Panagrolaimomorpha</taxon>
        <taxon>Strongyloidoidea</taxon>
        <taxon>Strongyloididae</taxon>
        <taxon>Parastrongyloides</taxon>
    </lineage>
</organism>
<sequence>MDFTLLTFIYCLLFFKNFFVQSSSNGDYAFETRERNRLNIHANKFDLPISYYKSTLWYEISYKNGDLIVEEVLDEIRNNTCITFEEKLNYSEIVIPEEKALKNGLWYFRDLQNCSINSIGLCNKGKYCNLILLTDDCSEDKGLIRKFTLESLGIVPPHLRNDNAKYINVFISNMTEKGRKIFNGIYVPINLTYGIDYDYSSATHSDTKIYSIDGEKKTVEPKEYYREYYEYMMGQREEATFLDYKLLNLYYCSDKCPKKIECKNSGYQDYNDCTKCICPVGFTGRYCENYKLGPESSCGFHIVYAKDYLQHIDKQSNTFCQYFIFTQGAKYIYISFNSFLGGENYKKCVPSNSIEVRYKLDLSKPGLCLCYTDYSDPELVSEGSKMIVIYNSNFYPNFKYMAVSDSRFSYDKLRKDQKTSKLRDEEEDKKIYKGENYYDN</sequence>
<feature type="signal peptide" evidence="6">
    <location>
        <begin position="1"/>
        <end position="22"/>
    </location>
</feature>
<dbReference type="InterPro" id="IPR000742">
    <property type="entry name" value="EGF"/>
</dbReference>
<dbReference type="PROSITE" id="PS01186">
    <property type="entry name" value="EGF_2"/>
    <property type="match status" value="1"/>
</dbReference>
<evidence type="ECO:0000256" key="3">
    <source>
        <dbReference type="ARBA" id="ARBA00022833"/>
    </source>
</evidence>
<dbReference type="AlphaFoldDB" id="A0A0N4Z2X3"/>
<dbReference type="InterPro" id="IPR001506">
    <property type="entry name" value="Peptidase_M12A"/>
</dbReference>
<evidence type="ECO:0000256" key="6">
    <source>
        <dbReference type="SAM" id="SignalP"/>
    </source>
</evidence>
<dbReference type="GO" id="GO:0004222">
    <property type="term" value="F:metalloendopeptidase activity"/>
    <property type="evidence" value="ECO:0007669"/>
    <property type="project" value="InterPro"/>
</dbReference>
<evidence type="ECO:0000259" key="7">
    <source>
        <dbReference type="PROSITE" id="PS51864"/>
    </source>
</evidence>
<keyword evidence="4" id="KW-0645">Protease</keyword>
<evidence type="ECO:0000256" key="4">
    <source>
        <dbReference type="ARBA" id="ARBA00023049"/>
    </source>
</evidence>
<dbReference type="PROSITE" id="PS00022">
    <property type="entry name" value="EGF_1"/>
    <property type="match status" value="1"/>
</dbReference>
<protein>
    <submittedName>
        <fullName evidence="9">Astacin domain-containing protein</fullName>
    </submittedName>
</protein>
<dbReference type="PANTHER" id="PTHR10127:SF794">
    <property type="entry name" value="ZINC METALLOPROTEINASE NAS-22-RELATED"/>
    <property type="match status" value="1"/>
</dbReference>
<dbReference type="WBParaSite" id="PTRK_0000125600.1">
    <property type="protein sequence ID" value="PTRK_0000125600.1"/>
    <property type="gene ID" value="PTRK_0000125600"/>
</dbReference>
<keyword evidence="8" id="KW-1185">Reference proteome</keyword>
<dbReference type="Pfam" id="PF01400">
    <property type="entry name" value="Astacin"/>
    <property type="match status" value="1"/>
</dbReference>
<keyword evidence="3" id="KW-0862">Zinc</keyword>
<proteinExistence type="predicted"/>
<dbReference type="InterPro" id="IPR024079">
    <property type="entry name" value="MetalloPept_cat_dom_sf"/>
</dbReference>
<keyword evidence="4" id="KW-0482">Metalloprotease</keyword>
<dbReference type="Proteomes" id="UP000038045">
    <property type="component" value="Unplaced"/>
</dbReference>
<dbReference type="Gene3D" id="3.40.390.10">
    <property type="entry name" value="Collagenase (Catalytic Domain)"/>
    <property type="match status" value="1"/>
</dbReference>
<keyword evidence="1" id="KW-0245">EGF-like domain</keyword>
<accession>A0A0N4Z2X3</accession>
<dbReference type="GO" id="GO:0006508">
    <property type="term" value="P:proteolysis"/>
    <property type="evidence" value="ECO:0007669"/>
    <property type="project" value="InterPro"/>
</dbReference>
<dbReference type="SUPFAM" id="SSF49854">
    <property type="entry name" value="Spermadhesin, CUB domain"/>
    <property type="match status" value="1"/>
</dbReference>
<dbReference type="PROSITE" id="PS51864">
    <property type="entry name" value="ASTACIN"/>
    <property type="match status" value="1"/>
</dbReference>
<evidence type="ECO:0000256" key="5">
    <source>
        <dbReference type="PROSITE-ProRule" id="PRU01211"/>
    </source>
</evidence>
<evidence type="ECO:0000313" key="8">
    <source>
        <dbReference type="Proteomes" id="UP000038045"/>
    </source>
</evidence>
<keyword evidence="4" id="KW-0378">Hydrolase</keyword>
<dbReference type="SUPFAM" id="SSF55486">
    <property type="entry name" value="Metalloproteases ('zincins'), catalytic domain"/>
    <property type="match status" value="1"/>
</dbReference>
<feature type="domain" description="Peptidase M12A" evidence="7">
    <location>
        <begin position="29"/>
        <end position="253"/>
    </location>
</feature>
<name>A0A0N4Z2X3_PARTI</name>
<evidence type="ECO:0000256" key="2">
    <source>
        <dbReference type="ARBA" id="ARBA00022723"/>
    </source>
</evidence>
<reference evidence="9" key="1">
    <citation type="submission" date="2017-02" db="UniProtKB">
        <authorList>
            <consortium name="WormBaseParasite"/>
        </authorList>
    </citation>
    <scope>IDENTIFICATION</scope>
</reference>
<feature type="chain" id="PRO_5005891000" evidence="6">
    <location>
        <begin position="23"/>
        <end position="440"/>
    </location>
</feature>
<keyword evidence="2" id="KW-0479">Metal-binding</keyword>